<dbReference type="GO" id="GO:0005576">
    <property type="term" value="C:extracellular region"/>
    <property type="evidence" value="ECO:0007669"/>
    <property type="project" value="UniProtKB-SubCell"/>
</dbReference>
<evidence type="ECO:0000313" key="8">
    <source>
        <dbReference type="EMBL" id="JAP81606.1"/>
    </source>
</evidence>
<evidence type="ECO:0000256" key="7">
    <source>
        <dbReference type="SAM" id="SignalP"/>
    </source>
</evidence>
<dbReference type="EMBL" id="GEDV01006951">
    <property type="protein sequence ID" value="JAP81606.1"/>
    <property type="molecule type" value="Transcribed_RNA"/>
</dbReference>
<sequence>MSSKTHNLLRLFSWAAIFPIIASSRGHGGVSTGVATCMQFDWETAAGTIVVGCKNVCNGEKPVKDGLSGRPCLMLPLEALRYGRQGVNYTCILGECDESNDCKDVDLLIDCWQPTQKPKIKKD</sequence>
<organism evidence="8">
    <name type="scientific">Rhipicephalus appendiculatus</name>
    <name type="common">Brown ear tick</name>
    <dbReference type="NCBI Taxonomy" id="34631"/>
    <lineage>
        <taxon>Eukaryota</taxon>
        <taxon>Metazoa</taxon>
        <taxon>Ecdysozoa</taxon>
        <taxon>Arthropoda</taxon>
        <taxon>Chelicerata</taxon>
        <taxon>Arachnida</taxon>
        <taxon>Acari</taxon>
        <taxon>Parasitiformes</taxon>
        <taxon>Ixodida</taxon>
        <taxon>Ixodoidea</taxon>
        <taxon>Ixodidae</taxon>
        <taxon>Rhipicephalinae</taxon>
        <taxon>Rhipicephalus</taxon>
        <taxon>Rhipicephalus</taxon>
    </lineage>
</organism>
<dbReference type="Pfam" id="PF19429">
    <property type="entry name" value="EVA_Class_A"/>
    <property type="match status" value="1"/>
</dbReference>
<protein>
    <recommendedName>
        <fullName evidence="6">Evasin</fullName>
    </recommendedName>
</protein>
<accession>A0A131YTY5</accession>
<evidence type="ECO:0000256" key="2">
    <source>
        <dbReference type="ARBA" id="ARBA00022525"/>
    </source>
</evidence>
<comment type="function">
    <text evidence="6">Salivary chemokine-binding protein which binds to host chemokines.</text>
</comment>
<proteinExistence type="predicted"/>
<keyword evidence="5 6" id="KW-0325">Glycoprotein</keyword>
<comment type="subcellular location">
    <subcellularLocation>
        <location evidence="1 6">Secreted</location>
    </subcellularLocation>
</comment>
<dbReference type="Gene3D" id="2.30.130.100">
    <property type="match status" value="1"/>
</dbReference>
<keyword evidence="2 6" id="KW-0964">Secreted</keyword>
<keyword evidence="3 6" id="KW-0732">Signal</keyword>
<reference evidence="8" key="1">
    <citation type="journal article" date="2016" name="Ticks Tick Borne Dis.">
        <title>De novo assembly and annotation of the salivary gland transcriptome of Rhipicephalus appendiculatus male and female ticks during blood feeding.</title>
        <authorList>
            <person name="de Castro M.H."/>
            <person name="de Klerk D."/>
            <person name="Pienaar R."/>
            <person name="Latif A.A."/>
            <person name="Rees D.J."/>
            <person name="Mans B.J."/>
        </authorList>
    </citation>
    <scope>NUCLEOTIDE SEQUENCE</scope>
    <source>
        <tissue evidence="8">Salivary glands</tissue>
    </source>
</reference>
<name>A0A131YTY5_RHIAP</name>
<evidence type="ECO:0000256" key="4">
    <source>
        <dbReference type="ARBA" id="ARBA00023157"/>
    </source>
</evidence>
<evidence type="ECO:0000256" key="3">
    <source>
        <dbReference type="ARBA" id="ARBA00022729"/>
    </source>
</evidence>
<dbReference type="InterPro" id="IPR045797">
    <property type="entry name" value="EVA_Class_A"/>
</dbReference>
<evidence type="ECO:0000256" key="1">
    <source>
        <dbReference type="ARBA" id="ARBA00004613"/>
    </source>
</evidence>
<dbReference type="AlphaFoldDB" id="A0A131YTY5"/>
<feature type="chain" id="PRO_5007286110" description="Evasin" evidence="7">
    <location>
        <begin position="24"/>
        <end position="123"/>
    </location>
</feature>
<keyword evidence="4 6" id="KW-1015">Disulfide bond</keyword>
<feature type="signal peptide" evidence="7">
    <location>
        <begin position="1"/>
        <end position="23"/>
    </location>
</feature>
<evidence type="ECO:0000256" key="5">
    <source>
        <dbReference type="ARBA" id="ARBA00023180"/>
    </source>
</evidence>
<evidence type="ECO:0000256" key="6">
    <source>
        <dbReference type="RuleBase" id="RU369006"/>
    </source>
</evidence>
<dbReference type="GO" id="GO:0019957">
    <property type="term" value="F:C-C chemokine binding"/>
    <property type="evidence" value="ECO:0007669"/>
    <property type="project" value="InterPro"/>
</dbReference>